<reference evidence="1" key="1">
    <citation type="submission" date="2015-10" db="EMBL/GenBank/DDBJ databases">
        <authorList>
            <person name="Gilbert D.G."/>
        </authorList>
    </citation>
    <scope>NUCLEOTIDE SEQUENCE</scope>
    <source>
        <strain evidence="1">Phyl III-seqv23</strain>
    </source>
</reference>
<accession>A0A0S4UEY0</accession>
<dbReference type="AlphaFoldDB" id="A0A0S4UEY0"/>
<proteinExistence type="predicted"/>
<organism evidence="1">
    <name type="scientific">Ralstonia solanacearum</name>
    <name type="common">Pseudomonas solanacearum</name>
    <dbReference type="NCBI Taxonomy" id="305"/>
    <lineage>
        <taxon>Bacteria</taxon>
        <taxon>Pseudomonadati</taxon>
        <taxon>Pseudomonadota</taxon>
        <taxon>Betaproteobacteria</taxon>
        <taxon>Burkholderiales</taxon>
        <taxon>Burkholderiaceae</taxon>
        <taxon>Ralstonia</taxon>
        <taxon>Ralstonia solanacearum species complex</taxon>
    </lineage>
</organism>
<gene>
    <name evidence="1" type="ORF">PSS4_v1_1720002</name>
</gene>
<protein>
    <submittedName>
        <fullName evidence="1">Uncharacterized protein</fullName>
    </submittedName>
</protein>
<sequence length="70" mass="8255">MDIAEIRLWRQGFYSYAERLNIWGYGAHRNGECVPRLVPDTAKLVDKDASRYKDRTPALRGSMRWRPVIM</sequence>
<name>A0A0S4UEY0_RALSL</name>
<dbReference type="EMBL" id="LN899821">
    <property type="protein sequence ID" value="CUV20760.1"/>
    <property type="molecule type" value="Genomic_DNA"/>
</dbReference>
<evidence type="ECO:0000313" key="1">
    <source>
        <dbReference type="EMBL" id="CUV20760.1"/>
    </source>
</evidence>